<feature type="domain" description="Cytochrome c" evidence="5">
    <location>
        <begin position="642"/>
        <end position="739"/>
    </location>
</feature>
<dbReference type="SUPFAM" id="SSF46626">
    <property type="entry name" value="Cytochrome c"/>
    <property type="match status" value="1"/>
</dbReference>
<reference evidence="7" key="1">
    <citation type="journal article" date="2019" name="Int. J. Syst. Evol. Microbiol.">
        <title>The Global Catalogue of Microorganisms (GCM) 10K type strain sequencing project: providing services to taxonomists for standard genome sequencing and annotation.</title>
        <authorList>
            <consortium name="The Broad Institute Genomics Platform"/>
            <consortium name="The Broad Institute Genome Sequencing Center for Infectious Disease"/>
            <person name="Wu L."/>
            <person name="Ma J."/>
        </authorList>
    </citation>
    <scope>NUCLEOTIDE SEQUENCE [LARGE SCALE GENOMIC DNA]</scope>
    <source>
        <strain evidence="7">JCM 17925</strain>
    </source>
</reference>
<evidence type="ECO:0000256" key="3">
    <source>
        <dbReference type="ARBA" id="ARBA00023004"/>
    </source>
</evidence>
<dbReference type="InterPro" id="IPR011041">
    <property type="entry name" value="Quinoprot_gluc/sorb_DH_b-prop"/>
</dbReference>
<dbReference type="InterPro" id="IPR055557">
    <property type="entry name" value="DUF7133"/>
</dbReference>
<protein>
    <recommendedName>
        <fullName evidence="5">Cytochrome c domain-containing protein</fullName>
    </recommendedName>
</protein>
<evidence type="ECO:0000256" key="1">
    <source>
        <dbReference type="ARBA" id="ARBA00022617"/>
    </source>
</evidence>
<dbReference type="InterPro" id="IPR016024">
    <property type="entry name" value="ARM-type_fold"/>
</dbReference>
<evidence type="ECO:0000256" key="2">
    <source>
        <dbReference type="ARBA" id="ARBA00022723"/>
    </source>
</evidence>
<dbReference type="Proteomes" id="UP001500936">
    <property type="component" value="Unassembled WGS sequence"/>
</dbReference>
<evidence type="ECO:0000259" key="5">
    <source>
        <dbReference type="PROSITE" id="PS51007"/>
    </source>
</evidence>
<accession>A0ABP8KTK7</accession>
<dbReference type="RefSeq" id="WP_345270423.1">
    <property type="nucleotide sequence ID" value="NZ_BAABHB010000013.1"/>
</dbReference>
<dbReference type="PROSITE" id="PS51007">
    <property type="entry name" value="CYTC"/>
    <property type="match status" value="1"/>
</dbReference>
<dbReference type="PANTHER" id="PTHR33546:SF1">
    <property type="entry name" value="LARGE, MULTIFUNCTIONAL SECRETED PROTEIN"/>
    <property type="match status" value="1"/>
</dbReference>
<dbReference type="Pfam" id="PF00034">
    <property type="entry name" value="Cytochrom_C"/>
    <property type="match status" value="1"/>
</dbReference>
<dbReference type="InterPro" id="IPR009056">
    <property type="entry name" value="Cyt_c-like_dom"/>
</dbReference>
<keyword evidence="3 4" id="KW-0408">Iron</keyword>
<organism evidence="6 7">
    <name type="scientific">Nibrella viscosa</name>
    <dbReference type="NCBI Taxonomy" id="1084524"/>
    <lineage>
        <taxon>Bacteria</taxon>
        <taxon>Pseudomonadati</taxon>
        <taxon>Bacteroidota</taxon>
        <taxon>Cytophagia</taxon>
        <taxon>Cytophagales</taxon>
        <taxon>Spirosomataceae</taxon>
        <taxon>Nibrella</taxon>
    </lineage>
</organism>
<keyword evidence="1 4" id="KW-0349">Heme</keyword>
<comment type="caution">
    <text evidence="6">The sequence shown here is derived from an EMBL/GenBank/DDBJ whole genome shotgun (WGS) entry which is preliminary data.</text>
</comment>
<dbReference type="Gene3D" id="1.10.760.10">
    <property type="entry name" value="Cytochrome c-like domain"/>
    <property type="match status" value="1"/>
</dbReference>
<dbReference type="InterPro" id="IPR036909">
    <property type="entry name" value="Cyt_c-like_dom_sf"/>
</dbReference>
<keyword evidence="2 4" id="KW-0479">Metal-binding</keyword>
<name>A0ABP8KTK7_9BACT</name>
<dbReference type="Pfam" id="PF23500">
    <property type="entry name" value="DUF7133"/>
    <property type="match status" value="1"/>
</dbReference>
<gene>
    <name evidence="6" type="ORF">GCM10023187_46210</name>
</gene>
<dbReference type="PANTHER" id="PTHR33546">
    <property type="entry name" value="LARGE, MULTIFUNCTIONAL SECRETED PROTEIN-RELATED"/>
    <property type="match status" value="1"/>
</dbReference>
<dbReference type="SUPFAM" id="SSF50952">
    <property type="entry name" value="Soluble quinoprotein glucose dehydrogenase"/>
    <property type="match status" value="1"/>
</dbReference>
<dbReference type="InterPro" id="IPR011042">
    <property type="entry name" value="6-blade_b-propeller_TolB-like"/>
</dbReference>
<evidence type="ECO:0000256" key="4">
    <source>
        <dbReference type="PROSITE-ProRule" id="PRU00433"/>
    </source>
</evidence>
<keyword evidence="7" id="KW-1185">Reference proteome</keyword>
<proteinExistence type="predicted"/>
<dbReference type="EMBL" id="BAABHB010000013">
    <property type="protein sequence ID" value="GAA4415592.1"/>
    <property type="molecule type" value="Genomic_DNA"/>
</dbReference>
<sequence length="773" mass="85622">MKKLLYPVITVLLTAVLFHCQTNKPKGSFPKVTAQEGAGQPVDVRMDRDHSPVIPAAESMRYMQVEDGFAVQLVAAEPLVNTPVALSFDSKGRLWVVEMQGYMPDTLATGEERPTGKIVILTDTNGDGVADNRTVFLDSLVLPRAICLIEDGILVAEPPNLWYYEIRNDKPGRRTLVDPKYTEGGNVEHQPNGLLRAMDNWIYSANATKRYRRKGDTWLIEKTHNRGQWGISQDNVGRLYYNDNSINLLGDYFMPGVGATNKNQRGVPGFSERIVTDNRVYPARPTPGVNRGYMQGVLDDSLRLTTFTAACGPVVYRGELFGSSYTGNVFVAEPSANLIKRNILDERGYVTQGKQAYQGREFLSSRDERFRPVSLYNGPDGALYVVDMYRGIIQHKTYLTTYLKGEIARRDLTLPLACGRIYKVVPKNKTLRRVTLPDQPEALVSLLSHPNGWVRDMAQQQLVDGKFTQVIPALRRLTNETHNLLPALHAFWTLEGLGALTTDDVVVFARQPAWPLRMQALSLLPALLNQTTYAAYLPVLEQLVAQSDTLAAPYAAFAAQALRAVQPATADRLVLNLARTYADNRFVAGAIVSTLEGREEAFQQKLTAELPNTTMAIHSQLNRVITGSRNARGNRDPQALTRAFPKGAALFSSSCQTCHGADGNGIKALAPPLNQSQWVTGDKDKLIAIVLFGLTGPVDVNGHVYKAPEINGDMPGIGYNKELANEDIAQLLSFIRRSWRNNADRISTEEVAAVRQRLKDRQKAFTVAELNGL</sequence>
<evidence type="ECO:0000313" key="6">
    <source>
        <dbReference type="EMBL" id="GAA4415592.1"/>
    </source>
</evidence>
<evidence type="ECO:0000313" key="7">
    <source>
        <dbReference type="Proteomes" id="UP001500936"/>
    </source>
</evidence>
<dbReference type="SUPFAM" id="SSF48371">
    <property type="entry name" value="ARM repeat"/>
    <property type="match status" value="1"/>
</dbReference>
<dbReference type="Gene3D" id="2.120.10.30">
    <property type="entry name" value="TolB, C-terminal domain"/>
    <property type="match status" value="1"/>
</dbReference>